<evidence type="ECO:0000256" key="1">
    <source>
        <dbReference type="SAM" id="SignalP"/>
    </source>
</evidence>
<name>A0A0A8ZZ44_ARUDO</name>
<sequence>MHFKRCYVFFCFLSRLHTLTHGTCYAPHGLQRQPRAHTTA</sequence>
<dbReference type="EMBL" id="GBRH01253256">
    <property type="protein sequence ID" value="JAD44639.1"/>
    <property type="molecule type" value="Transcribed_RNA"/>
</dbReference>
<reference evidence="2" key="2">
    <citation type="journal article" date="2015" name="Data Brief">
        <title>Shoot transcriptome of the giant reed, Arundo donax.</title>
        <authorList>
            <person name="Barrero R.A."/>
            <person name="Guerrero F.D."/>
            <person name="Moolhuijzen P."/>
            <person name="Goolsby J.A."/>
            <person name="Tidwell J."/>
            <person name="Bellgard S.E."/>
            <person name="Bellgard M.I."/>
        </authorList>
    </citation>
    <scope>NUCLEOTIDE SEQUENCE</scope>
    <source>
        <tissue evidence="2">Shoot tissue taken approximately 20 cm above the soil surface</tissue>
    </source>
</reference>
<evidence type="ECO:0000313" key="2">
    <source>
        <dbReference type="EMBL" id="JAD44639.1"/>
    </source>
</evidence>
<proteinExistence type="predicted"/>
<feature type="signal peptide" evidence="1">
    <location>
        <begin position="1"/>
        <end position="22"/>
    </location>
</feature>
<dbReference type="AlphaFoldDB" id="A0A0A8ZZ44"/>
<keyword evidence="1" id="KW-0732">Signal</keyword>
<reference evidence="2" key="1">
    <citation type="submission" date="2014-09" db="EMBL/GenBank/DDBJ databases">
        <authorList>
            <person name="Magalhaes I.L.F."/>
            <person name="Oliveira U."/>
            <person name="Santos F.R."/>
            <person name="Vidigal T.H.D.A."/>
            <person name="Brescovit A.D."/>
            <person name="Santos A.J."/>
        </authorList>
    </citation>
    <scope>NUCLEOTIDE SEQUENCE</scope>
    <source>
        <tissue evidence="2">Shoot tissue taken approximately 20 cm above the soil surface</tissue>
    </source>
</reference>
<feature type="chain" id="PRO_5002045258" evidence="1">
    <location>
        <begin position="23"/>
        <end position="40"/>
    </location>
</feature>
<protein>
    <submittedName>
        <fullName evidence="2">Uncharacterized protein</fullName>
    </submittedName>
</protein>
<accession>A0A0A8ZZ44</accession>
<organism evidence="2">
    <name type="scientific">Arundo donax</name>
    <name type="common">Giant reed</name>
    <name type="synonym">Donax arundinaceus</name>
    <dbReference type="NCBI Taxonomy" id="35708"/>
    <lineage>
        <taxon>Eukaryota</taxon>
        <taxon>Viridiplantae</taxon>
        <taxon>Streptophyta</taxon>
        <taxon>Embryophyta</taxon>
        <taxon>Tracheophyta</taxon>
        <taxon>Spermatophyta</taxon>
        <taxon>Magnoliopsida</taxon>
        <taxon>Liliopsida</taxon>
        <taxon>Poales</taxon>
        <taxon>Poaceae</taxon>
        <taxon>PACMAD clade</taxon>
        <taxon>Arundinoideae</taxon>
        <taxon>Arundineae</taxon>
        <taxon>Arundo</taxon>
    </lineage>
</organism>